<dbReference type="GO" id="GO:0008168">
    <property type="term" value="F:methyltransferase activity"/>
    <property type="evidence" value="ECO:0007669"/>
    <property type="project" value="UniProtKB-KW"/>
</dbReference>
<dbReference type="RefSeq" id="WP_013453304.1">
    <property type="nucleotide sequence ID" value="NC_014759.1"/>
</dbReference>
<dbReference type="SUPFAM" id="SSF53335">
    <property type="entry name" value="S-adenosyl-L-methionine-dependent methyltransferases"/>
    <property type="match status" value="1"/>
</dbReference>
<evidence type="ECO:0000313" key="3">
    <source>
        <dbReference type="Proteomes" id="UP000008720"/>
    </source>
</evidence>
<name>E4TVP2_MARTH</name>
<dbReference type="InterPro" id="IPR029063">
    <property type="entry name" value="SAM-dependent_MTases_sf"/>
</dbReference>
<dbReference type="NCBIfam" id="TIGR01444">
    <property type="entry name" value="fkbM_fam"/>
    <property type="match status" value="1"/>
</dbReference>
<dbReference type="eggNOG" id="ENOG503204M">
    <property type="taxonomic scope" value="Bacteria"/>
</dbReference>
<reference evidence="2 3" key="1">
    <citation type="journal article" date="2011" name="Stand. Genomic Sci.">
        <title>Complete genome sequence of Marivirga tractuosa type strain (H-43).</title>
        <authorList>
            <person name="Pagani I."/>
            <person name="Chertkov O."/>
            <person name="Lapidus A."/>
            <person name="Lucas S."/>
            <person name="Del Rio T.G."/>
            <person name="Tice H."/>
            <person name="Copeland A."/>
            <person name="Cheng J.F."/>
            <person name="Nolan M."/>
            <person name="Saunders E."/>
            <person name="Pitluck S."/>
            <person name="Held B."/>
            <person name="Goodwin L."/>
            <person name="Liolios K."/>
            <person name="Ovchinikova G."/>
            <person name="Ivanova N."/>
            <person name="Mavromatis K."/>
            <person name="Pati A."/>
            <person name="Chen A."/>
            <person name="Palaniappan K."/>
            <person name="Land M."/>
            <person name="Hauser L."/>
            <person name="Jeffries C.D."/>
            <person name="Detter J.C."/>
            <person name="Han C."/>
            <person name="Tapia R."/>
            <person name="Ngatchou-Djao O.D."/>
            <person name="Rohde M."/>
            <person name="Goker M."/>
            <person name="Spring S."/>
            <person name="Sikorski J."/>
            <person name="Woyke T."/>
            <person name="Bristow J."/>
            <person name="Eisen J.A."/>
            <person name="Markowitz V."/>
            <person name="Hugenholtz P."/>
            <person name="Klenk H.P."/>
            <person name="Kyrpides N.C."/>
        </authorList>
    </citation>
    <scope>NUCLEOTIDE SEQUENCE [LARGE SCALE GENOMIC DNA]</scope>
    <source>
        <strain evidence="3">ATCC 23168 / DSM 4126 / NBRC 15989 / NCIMB 1408 / VKM B-1430 / H-43</strain>
    </source>
</reference>
<keyword evidence="3" id="KW-1185">Reference proteome</keyword>
<dbReference type="STRING" id="643867.Ftrac_1160"/>
<dbReference type="Pfam" id="PF05050">
    <property type="entry name" value="Methyltransf_21"/>
    <property type="match status" value="1"/>
</dbReference>
<keyword evidence="2" id="KW-0489">Methyltransferase</keyword>
<dbReference type="PANTHER" id="PTHR32026">
    <property type="entry name" value="METHYLTRANSFERASE-LIKE PROTEIN 24"/>
    <property type="match status" value="1"/>
</dbReference>
<dbReference type="GO" id="GO:0032259">
    <property type="term" value="P:methylation"/>
    <property type="evidence" value="ECO:0007669"/>
    <property type="project" value="UniProtKB-KW"/>
</dbReference>
<accession>E4TVP2</accession>
<dbReference type="EMBL" id="CP002349">
    <property type="protein sequence ID" value="ADR21155.1"/>
    <property type="molecule type" value="Genomic_DNA"/>
</dbReference>
<evidence type="ECO:0000313" key="2">
    <source>
        <dbReference type="EMBL" id="ADR21155.1"/>
    </source>
</evidence>
<organism evidence="2 3">
    <name type="scientific">Marivirga tractuosa (strain ATCC 23168 / DSM 4126 / NBRC 15989 / NCIMB 1408 / VKM B-1430 / H-43)</name>
    <name type="common">Microscilla tractuosa</name>
    <name type="synonym">Flexibacter tractuosus</name>
    <dbReference type="NCBI Taxonomy" id="643867"/>
    <lineage>
        <taxon>Bacteria</taxon>
        <taxon>Pseudomonadati</taxon>
        <taxon>Bacteroidota</taxon>
        <taxon>Cytophagia</taxon>
        <taxon>Cytophagales</taxon>
        <taxon>Marivirgaceae</taxon>
        <taxon>Marivirga</taxon>
    </lineage>
</organism>
<dbReference type="PANTHER" id="PTHR32026:SF10">
    <property type="entry name" value="METHYLTRANSFERASE-LIKE PROTEIN 24-RELATED"/>
    <property type="match status" value="1"/>
</dbReference>
<sequence length="239" mass="28442">MIKFLKRKVRQIKRKYNLIKLKLEGDKYKQWFGSKYGGFYVRQEILKKSGQVIVYSCGVGKDISFDKAIMRKYKKCEIYAFDPTPISVKWIEKKWLPKNFHFYPIGISDKNGTEKMYIPKTFDVSYGVFNWNNENKDEIMVEMKTIESIAEDHGHKFVDILKMDIEGSEFVVLNSIDFKKIEFGQILVEFHERFLENGHKVLEKTIAYLEKNDYECFAISDDFEYSFVNKRFKTTEVNK</sequence>
<dbReference type="HOGENOM" id="CLU_100218_0_0_10"/>
<proteinExistence type="predicted"/>
<keyword evidence="2" id="KW-0808">Transferase</keyword>
<gene>
    <name evidence="2" type="ordered locus">Ftrac_1160</name>
</gene>
<dbReference type="AlphaFoldDB" id="E4TVP2"/>
<dbReference type="Gene3D" id="3.40.50.150">
    <property type="entry name" value="Vaccinia Virus protein VP39"/>
    <property type="match status" value="1"/>
</dbReference>
<dbReference type="Proteomes" id="UP000008720">
    <property type="component" value="Chromosome"/>
</dbReference>
<dbReference type="OrthoDB" id="9812600at2"/>
<protein>
    <submittedName>
        <fullName evidence="2">Methyltransferase FkbM family</fullName>
    </submittedName>
</protein>
<dbReference type="InterPro" id="IPR026913">
    <property type="entry name" value="METTL24"/>
</dbReference>
<feature type="domain" description="Methyltransferase FkbM" evidence="1">
    <location>
        <begin position="74"/>
        <end position="215"/>
    </location>
</feature>
<dbReference type="InterPro" id="IPR006342">
    <property type="entry name" value="FkbM_mtfrase"/>
</dbReference>
<evidence type="ECO:0000259" key="1">
    <source>
        <dbReference type="Pfam" id="PF05050"/>
    </source>
</evidence>
<dbReference type="KEGG" id="mtt:Ftrac_1160"/>